<sequence>MTGTVPIRRGGRGSAAVECAGAGPAGRRAIGLTYTTAAAQHPDVLTNGAETQGS</sequence>
<organism evidence="1 2">
    <name type="scientific">Streptomyces griseochromogenes</name>
    <dbReference type="NCBI Taxonomy" id="68214"/>
    <lineage>
        <taxon>Bacteria</taxon>
        <taxon>Bacillati</taxon>
        <taxon>Actinomycetota</taxon>
        <taxon>Actinomycetes</taxon>
        <taxon>Kitasatosporales</taxon>
        <taxon>Streptomycetaceae</taxon>
        <taxon>Streptomyces</taxon>
    </lineage>
</organism>
<reference evidence="1 2" key="1">
    <citation type="submission" date="2021-03" db="EMBL/GenBank/DDBJ databases">
        <title>Genomic Encyclopedia of Type Strains, Phase IV (KMG-IV): sequencing the most valuable type-strain genomes for metagenomic binning, comparative biology and taxonomic classification.</title>
        <authorList>
            <person name="Goeker M."/>
        </authorList>
    </citation>
    <scope>NUCLEOTIDE SEQUENCE [LARGE SCALE GENOMIC DNA]</scope>
    <source>
        <strain evidence="1 2">DSM 40499</strain>
    </source>
</reference>
<name>A0ABS4LTQ9_9ACTN</name>
<dbReference type="RefSeq" id="WP_159399843.1">
    <property type="nucleotide sequence ID" value="NZ_CP016279.1"/>
</dbReference>
<proteinExistence type="predicted"/>
<accession>A0ABS4LTQ9</accession>
<dbReference type="EMBL" id="JAGGLP010000007">
    <property type="protein sequence ID" value="MBP2050780.1"/>
    <property type="molecule type" value="Genomic_DNA"/>
</dbReference>
<gene>
    <name evidence="1" type="ORF">J2Z21_003730</name>
</gene>
<evidence type="ECO:0000313" key="2">
    <source>
        <dbReference type="Proteomes" id="UP001519309"/>
    </source>
</evidence>
<keyword evidence="2" id="KW-1185">Reference proteome</keyword>
<evidence type="ECO:0000313" key="1">
    <source>
        <dbReference type="EMBL" id="MBP2050780.1"/>
    </source>
</evidence>
<dbReference type="Proteomes" id="UP001519309">
    <property type="component" value="Unassembled WGS sequence"/>
</dbReference>
<protein>
    <submittedName>
        <fullName evidence="1">Uncharacterized protein</fullName>
    </submittedName>
</protein>
<comment type="caution">
    <text evidence="1">The sequence shown here is derived from an EMBL/GenBank/DDBJ whole genome shotgun (WGS) entry which is preliminary data.</text>
</comment>